<dbReference type="AlphaFoldDB" id="A0A4V3HCN6"/>
<evidence type="ECO:0000256" key="3">
    <source>
        <dbReference type="ARBA" id="ARBA00023163"/>
    </source>
</evidence>
<dbReference type="InterPro" id="IPR011006">
    <property type="entry name" value="CheY-like_superfamily"/>
</dbReference>
<dbReference type="GO" id="GO:0003677">
    <property type="term" value="F:DNA binding"/>
    <property type="evidence" value="ECO:0007669"/>
    <property type="project" value="UniProtKB-KW"/>
</dbReference>
<dbReference type="Pfam" id="PF00196">
    <property type="entry name" value="GerE"/>
    <property type="match status" value="1"/>
</dbReference>
<keyword evidence="4" id="KW-0597">Phosphoprotein</keyword>
<keyword evidence="3" id="KW-0804">Transcription</keyword>
<dbReference type="SMART" id="SM00448">
    <property type="entry name" value="REC"/>
    <property type="match status" value="1"/>
</dbReference>
<evidence type="ECO:0000256" key="2">
    <source>
        <dbReference type="ARBA" id="ARBA00023125"/>
    </source>
</evidence>
<keyword evidence="2" id="KW-0238">DNA-binding</keyword>
<dbReference type="PRINTS" id="PR00038">
    <property type="entry name" value="HTHLUXR"/>
</dbReference>
<evidence type="ECO:0000256" key="4">
    <source>
        <dbReference type="PROSITE-ProRule" id="PRU00169"/>
    </source>
</evidence>
<proteinExistence type="predicted"/>
<dbReference type="Proteomes" id="UP000295509">
    <property type="component" value="Unassembled WGS sequence"/>
</dbReference>
<accession>A0A4V3HCN6</accession>
<feature type="domain" description="HTH luxR-type" evidence="5">
    <location>
        <begin position="115"/>
        <end position="180"/>
    </location>
</feature>
<dbReference type="GO" id="GO:0006355">
    <property type="term" value="P:regulation of DNA-templated transcription"/>
    <property type="evidence" value="ECO:0007669"/>
    <property type="project" value="InterPro"/>
</dbReference>
<evidence type="ECO:0000313" key="7">
    <source>
        <dbReference type="EMBL" id="TDY37834.1"/>
    </source>
</evidence>
<dbReference type="CDD" id="cd06170">
    <property type="entry name" value="LuxR_C_like"/>
    <property type="match status" value="1"/>
</dbReference>
<dbReference type="InterPro" id="IPR036388">
    <property type="entry name" value="WH-like_DNA-bd_sf"/>
</dbReference>
<reference evidence="7 8" key="1">
    <citation type="submission" date="2019-03" db="EMBL/GenBank/DDBJ databases">
        <title>Genomic Encyclopedia of Type Strains, Phase III (KMG-III): the genomes of soil and plant-associated and newly described type strains.</title>
        <authorList>
            <person name="Whitman W."/>
        </authorList>
    </citation>
    <scope>NUCLEOTIDE SEQUENCE [LARGE SCALE GENOMIC DNA]</scope>
    <source>
        <strain evidence="7 8">LMG 29544</strain>
    </source>
</reference>
<evidence type="ECO:0000259" key="5">
    <source>
        <dbReference type="PROSITE" id="PS50043"/>
    </source>
</evidence>
<feature type="modified residue" description="4-aspartylphosphate" evidence="4">
    <location>
        <position position="34"/>
    </location>
</feature>
<dbReference type="Gene3D" id="3.40.50.2300">
    <property type="match status" value="1"/>
</dbReference>
<dbReference type="PROSITE" id="PS50110">
    <property type="entry name" value="RESPONSE_REGULATORY"/>
    <property type="match status" value="1"/>
</dbReference>
<gene>
    <name evidence="7" type="ORF">BX592_13430</name>
</gene>
<name>A0A4V3HCN6_9BURK</name>
<dbReference type="InterPro" id="IPR000792">
    <property type="entry name" value="Tscrpt_reg_LuxR_C"/>
</dbReference>
<keyword evidence="8" id="KW-1185">Reference proteome</keyword>
<evidence type="ECO:0000313" key="8">
    <source>
        <dbReference type="Proteomes" id="UP000295509"/>
    </source>
</evidence>
<dbReference type="EMBL" id="SORE01000034">
    <property type="protein sequence ID" value="TDY37834.1"/>
    <property type="molecule type" value="Genomic_DNA"/>
</dbReference>
<evidence type="ECO:0000259" key="6">
    <source>
        <dbReference type="PROSITE" id="PS50110"/>
    </source>
</evidence>
<evidence type="ECO:0000256" key="1">
    <source>
        <dbReference type="ARBA" id="ARBA00023015"/>
    </source>
</evidence>
<dbReference type="SMART" id="SM00421">
    <property type="entry name" value="HTH_LUXR"/>
    <property type="match status" value="1"/>
</dbReference>
<comment type="caution">
    <text evidence="7">The sequence shown here is derived from an EMBL/GenBank/DDBJ whole genome shotgun (WGS) entry which is preliminary data.</text>
</comment>
<dbReference type="PANTHER" id="PTHR44688">
    <property type="entry name" value="DNA-BINDING TRANSCRIPTIONAL ACTIVATOR DEVR_DOSR"/>
    <property type="match status" value="1"/>
</dbReference>
<keyword evidence="1" id="KW-0805">Transcription regulation</keyword>
<dbReference type="PROSITE" id="PS50043">
    <property type="entry name" value="HTH_LUXR_2"/>
    <property type="match status" value="1"/>
</dbReference>
<dbReference type="Pfam" id="PF00072">
    <property type="entry name" value="Response_reg"/>
    <property type="match status" value="1"/>
</dbReference>
<dbReference type="SUPFAM" id="SSF52172">
    <property type="entry name" value="CheY-like"/>
    <property type="match status" value="1"/>
</dbReference>
<dbReference type="PANTHER" id="PTHR44688:SF16">
    <property type="entry name" value="DNA-BINDING TRANSCRIPTIONAL ACTIVATOR DEVR_DOSR"/>
    <property type="match status" value="1"/>
</dbReference>
<protein>
    <submittedName>
        <fullName evidence="7">FixJ family two-component response regulator</fullName>
    </submittedName>
</protein>
<dbReference type="Gene3D" id="1.10.10.10">
    <property type="entry name" value="Winged helix-like DNA-binding domain superfamily/Winged helix DNA-binding domain"/>
    <property type="match status" value="1"/>
</dbReference>
<sequence>MSVGLRSKAFANAEEFLEFDGSDTGGQLSCLIVDVRMPGISGLDLQSRLVEKNRARQIIFMSAFGDVAMTARAMKAGARDFLQKPFRDQDMLDAVVGALEYDRRMRAIEESRDTVQELYRSLSPRERTVLRMLGDGLTNKQIAAKLCVSEITVRVGRRTLMQKMKARNFAQLIKVESLTRGLVGQTIPTSYDGGASEVSNGFLPGFVRFLRDHPE</sequence>
<dbReference type="GO" id="GO:0000160">
    <property type="term" value="P:phosphorelay signal transduction system"/>
    <property type="evidence" value="ECO:0007669"/>
    <property type="project" value="InterPro"/>
</dbReference>
<organism evidence="7 8">
    <name type="scientific">Paraburkholderia rhizosphaerae</name>
    <dbReference type="NCBI Taxonomy" id="480658"/>
    <lineage>
        <taxon>Bacteria</taxon>
        <taxon>Pseudomonadati</taxon>
        <taxon>Pseudomonadota</taxon>
        <taxon>Betaproteobacteria</taxon>
        <taxon>Burkholderiales</taxon>
        <taxon>Burkholderiaceae</taxon>
        <taxon>Paraburkholderia</taxon>
    </lineage>
</organism>
<dbReference type="InterPro" id="IPR001789">
    <property type="entry name" value="Sig_transdc_resp-reg_receiver"/>
</dbReference>
<feature type="domain" description="Response regulatory" evidence="6">
    <location>
        <begin position="1"/>
        <end position="99"/>
    </location>
</feature>